<proteinExistence type="predicted"/>
<sequence>MAGSLSMARRDAEQGVTTCGANLYSAAQIRGRRRLTGSLSDRRDELPFLPLPSLTAHKEAQMSLVTKIESPMTSLAPYLALNWSRKLIDARNKNMEIRQCYCYPICDSSRFSNGNKSMIQLYQFLAYL</sequence>
<reference evidence="1" key="1">
    <citation type="journal article" date="2005" name="PLoS Biol.">
        <title>The genomes of Oryza sativa: a history of duplications.</title>
        <authorList>
            <person name="Yu J."/>
            <person name="Wang J."/>
            <person name="Lin W."/>
            <person name="Li S."/>
            <person name="Li H."/>
            <person name="Zhou J."/>
            <person name="Ni P."/>
            <person name="Dong W."/>
            <person name="Hu S."/>
            <person name="Zeng C."/>
            <person name="Zhang J."/>
            <person name="Zhang Y."/>
            <person name="Li R."/>
            <person name="Xu Z."/>
            <person name="Li S."/>
            <person name="Li X."/>
            <person name="Zheng H."/>
            <person name="Cong L."/>
            <person name="Lin L."/>
            <person name="Yin J."/>
            <person name="Geng J."/>
            <person name="Li G."/>
            <person name="Shi J."/>
            <person name="Liu J."/>
            <person name="Lv H."/>
            <person name="Li J."/>
            <person name="Wang J."/>
            <person name="Deng Y."/>
            <person name="Ran L."/>
            <person name="Shi X."/>
            <person name="Wang X."/>
            <person name="Wu Q."/>
            <person name="Li C."/>
            <person name="Ren X."/>
            <person name="Wang J."/>
            <person name="Wang X."/>
            <person name="Li D."/>
            <person name="Liu D."/>
            <person name="Zhang X."/>
            <person name="Ji Z."/>
            <person name="Zhao W."/>
            <person name="Sun Y."/>
            <person name="Zhang Z."/>
            <person name="Bao J."/>
            <person name="Han Y."/>
            <person name="Dong L."/>
            <person name="Ji J."/>
            <person name="Chen P."/>
            <person name="Wu S."/>
            <person name="Liu J."/>
            <person name="Xiao Y."/>
            <person name="Bu D."/>
            <person name="Tan J."/>
            <person name="Yang L."/>
            <person name="Ye C."/>
            <person name="Zhang J."/>
            <person name="Xu J."/>
            <person name="Zhou Y."/>
            <person name="Yu Y."/>
            <person name="Zhang B."/>
            <person name="Zhuang S."/>
            <person name="Wei H."/>
            <person name="Liu B."/>
            <person name="Lei M."/>
            <person name="Yu H."/>
            <person name="Li Y."/>
            <person name="Xu H."/>
            <person name="Wei S."/>
            <person name="He X."/>
            <person name="Fang L."/>
            <person name="Zhang Z."/>
            <person name="Zhang Y."/>
            <person name="Huang X."/>
            <person name="Su Z."/>
            <person name="Tong W."/>
            <person name="Li J."/>
            <person name="Tong Z."/>
            <person name="Li S."/>
            <person name="Ye J."/>
            <person name="Wang L."/>
            <person name="Fang L."/>
            <person name="Lei T."/>
            <person name="Chen C."/>
            <person name="Chen H."/>
            <person name="Xu Z."/>
            <person name="Li H."/>
            <person name="Huang H."/>
            <person name="Zhang F."/>
            <person name="Xu H."/>
            <person name="Li N."/>
            <person name="Zhao C."/>
            <person name="Li S."/>
            <person name="Dong L."/>
            <person name="Huang Y."/>
            <person name="Li L."/>
            <person name="Xi Y."/>
            <person name="Qi Q."/>
            <person name="Li W."/>
            <person name="Zhang B."/>
            <person name="Hu W."/>
            <person name="Zhang Y."/>
            <person name="Tian X."/>
            <person name="Jiao Y."/>
            <person name="Liang X."/>
            <person name="Jin J."/>
            <person name="Gao L."/>
            <person name="Zheng W."/>
            <person name="Hao B."/>
            <person name="Liu S."/>
            <person name="Wang W."/>
            <person name="Yuan L."/>
            <person name="Cao M."/>
            <person name="McDermott J."/>
            <person name="Samudrala R."/>
            <person name="Wang J."/>
            <person name="Wong G.K."/>
            <person name="Yang H."/>
        </authorList>
    </citation>
    <scope>NUCLEOTIDE SEQUENCE [LARGE SCALE GENOMIC DNA]</scope>
</reference>
<reference evidence="1" key="2">
    <citation type="submission" date="2008-12" db="EMBL/GenBank/DDBJ databases">
        <title>Improved gene annotation of the rice (Oryza sativa) genomes.</title>
        <authorList>
            <person name="Wang J."/>
            <person name="Li R."/>
            <person name="Fan W."/>
            <person name="Huang Q."/>
            <person name="Zhang J."/>
            <person name="Zhou Y."/>
            <person name="Hu Y."/>
            <person name="Zi S."/>
            <person name="Li J."/>
            <person name="Ni P."/>
            <person name="Zheng H."/>
            <person name="Zhang Y."/>
            <person name="Zhao M."/>
            <person name="Hao Q."/>
            <person name="McDermott J."/>
            <person name="Samudrala R."/>
            <person name="Kristiansen K."/>
            <person name="Wong G.K.-S."/>
        </authorList>
    </citation>
    <scope>NUCLEOTIDE SEQUENCE</scope>
</reference>
<dbReference type="EMBL" id="CM000146">
    <property type="protein sequence ID" value="EEE70060.1"/>
    <property type="molecule type" value="Genomic_DNA"/>
</dbReference>
<accession>B9G4L2</accession>
<dbReference type="AlphaFoldDB" id="B9G4L2"/>
<protein>
    <submittedName>
        <fullName evidence="1">Uncharacterized protein</fullName>
    </submittedName>
</protein>
<organism evidence="1">
    <name type="scientific">Oryza sativa subsp. japonica</name>
    <name type="common">Rice</name>
    <dbReference type="NCBI Taxonomy" id="39947"/>
    <lineage>
        <taxon>Eukaryota</taxon>
        <taxon>Viridiplantae</taxon>
        <taxon>Streptophyta</taxon>
        <taxon>Embryophyta</taxon>
        <taxon>Tracheophyta</taxon>
        <taxon>Spermatophyta</taxon>
        <taxon>Magnoliopsida</taxon>
        <taxon>Liliopsida</taxon>
        <taxon>Poales</taxon>
        <taxon>Poaceae</taxon>
        <taxon>BOP clade</taxon>
        <taxon>Oryzoideae</taxon>
        <taxon>Oryzeae</taxon>
        <taxon>Oryzinae</taxon>
        <taxon>Oryza</taxon>
        <taxon>Oryza sativa</taxon>
    </lineage>
</organism>
<evidence type="ECO:0000313" key="1">
    <source>
        <dbReference type="EMBL" id="EEE70060.1"/>
    </source>
</evidence>
<gene>
    <name evidence="1" type="ORF">OsJ_30029</name>
</gene>
<name>B9G4L2_ORYSJ</name>
<dbReference type="Proteomes" id="UP000007752">
    <property type="component" value="Chromosome 9"/>
</dbReference>